<comment type="similarity">
    <text evidence="2">Belongs to the bacterial solute-binding protein SsuA/TauA family.</text>
</comment>
<sequence length="310" mass="33175">MFKRLCLLLGLGLASAGPVLAADPATVRIGYQKSSVSMVLAREHHLLEQALPGTQVQWIEFPGGPQLIEALNGGSVDIGNSGDIPPIFAQVAGIDLLYIGVEPSDGKTEAIIVPKDSPVQQLADLKGKRVALLKGSSAHNLFLKSLVKAGLSLSDVNLVYLSPADARAAFEQGKLDAWVIWDPYYSAAVIDGRARLLSDGQGLNSGGSFYIASGAFARQHPQVIEPLLKAFGRAQQLSFDEPQASIDSMTRVLGLQRGVIEGYFAHRTHAPLKAVDPATMLDQQRTADRFYANGLIPKAVQVDQIVFKAP</sequence>
<evidence type="ECO:0000256" key="6">
    <source>
        <dbReference type="ARBA" id="ARBA00070228"/>
    </source>
</evidence>
<protein>
    <recommendedName>
        <fullName evidence="6">Putative aliphatic sulfonates-binding protein</fullName>
    </recommendedName>
</protein>
<evidence type="ECO:0000256" key="5">
    <source>
        <dbReference type="ARBA" id="ARBA00055538"/>
    </source>
</evidence>
<dbReference type="GO" id="GO:0042626">
    <property type="term" value="F:ATPase-coupled transmembrane transporter activity"/>
    <property type="evidence" value="ECO:0007669"/>
    <property type="project" value="InterPro"/>
</dbReference>
<dbReference type="GO" id="GO:0016020">
    <property type="term" value="C:membrane"/>
    <property type="evidence" value="ECO:0007669"/>
    <property type="project" value="InterPro"/>
</dbReference>
<dbReference type="InterPro" id="IPR001638">
    <property type="entry name" value="Solute-binding_3/MltF_N"/>
</dbReference>
<keyword evidence="3" id="KW-0813">Transport</keyword>
<name>A0A7Y7WAB1_9PSED</name>
<accession>A0A7Y7WAB1</accession>
<dbReference type="AlphaFoldDB" id="A0A7Y7WAB1"/>
<comment type="subcellular location">
    <subcellularLocation>
        <location evidence="1">Periplasm</location>
    </subcellularLocation>
</comment>
<dbReference type="PANTHER" id="PTHR30024:SF42">
    <property type="entry name" value="ALIPHATIC SULFONATES-BINDING PROTEIN-RELATED"/>
    <property type="match status" value="1"/>
</dbReference>
<feature type="chain" id="PRO_5031492387" description="Putative aliphatic sulfonates-binding protein" evidence="7">
    <location>
        <begin position="22"/>
        <end position="310"/>
    </location>
</feature>
<evidence type="ECO:0000256" key="7">
    <source>
        <dbReference type="SAM" id="SignalP"/>
    </source>
</evidence>
<comment type="caution">
    <text evidence="9">The sequence shown here is derived from an EMBL/GenBank/DDBJ whole genome shotgun (WGS) entry which is preliminary data.</text>
</comment>
<feature type="signal peptide" evidence="7">
    <location>
        <begin position="1"/>
        <end position="21"/>
    </location>
</feature>
<dbReference type="Proteomes" id="UP000582981">
    <property type="component" value="Unassembled WGS sequence"/>
</dbReference>
<dbReference type="InterPro" id="IPR015168">
    <property type="entry name" value="SsuA/THI5"/>
</dbReference>
<evidence type="ECO:0000313" key="9">
    <source>
        <dbReference type="EMBL" id="NWB45667.1"/>
    </source>
</evidence>
<comment type="function">
    <text evidence="5">Part of a binding-protein-dependent transport system for aliphatic sulfonates. Putative binding protein.</text>
</comment>
<dbReference type="NCBIfam" id="TIGR01728">
    <property type="entry name" value="SsuA_fam"/>
    <property type="match status" value="1"/>
</dbReference>
<evidence type="ECO:0000256" key="1">
    <source>
        <dbReference type="ARBA" id="ARBA00004418"/>
    </source>
</evidence>
<organism evidence="9 10">
    <name type="scientific">Pseudomonas gingeri</name>
    <dbReference type="NCBI Taxonomy" id="117681"/>
    <lineage>
        <taxon>Bacteria</taxon>
        <taxon>Pseudomonadati</taxon>
        <taxon>Pseudomonadota</taxon>
        <taxon>Gammaproteobacteria</taxon>
        <taxon>Pseudomonadales</taxon>
        <taxon>Pseudomonadaceae</taxon>
        <taxon>Pseudomonas</taxon>
    </lineage>
</organism>
<proteinExistence type="inferred from homology"/>
<evidence type="ECO:0000313" key="10">
    <source>
        <dbReference type="Proteomes" id="UP000582981"/>
    </source>
</evidence>
<evidence type="ECO:0000256" key="4">
    <source>
        <dbReference type="ARBA" id="ARBA00022729"/>
    </source>
</evidence>
<keyword evidence="4 7" id="KW-0732">Signal</keyword>
<dbReference type="InterPro" id="IPR010067">
    <property type="entry name" value="ABC_SsuA_sub-bd"/>
</dbReference>
<dbReference type="Gene3D" id="3.40.190.10">
    <property type="entry name" value="Periplasmic binding protein-like II"/>
    <property type="match status" value="2"/>
</dbReference>
<evidence type="ECO:0000256" key="2">
    <source>
        <dbReference type="ARBA" id="ARBA00010742"/>
    </source>
</evidence>
<evidence type="ECO:0000256" key="3">
    <source>
        <dbReference type="ARBA" id="ARBA00022448"/>
    </source>
</evidence>
<reference evidence="9 10" key="1">
    <citation type="submission" date="2020-04" db="EMBL/GenBank/DDBJ databases">
        <title>Molecular characterization of pseudomonads from Agaricus bisporus reveal novel blotch 2 pathogens in Western Europe.</title>
        <authorList>
            <person name="Taparia T."/>
            <person name="Krijger M."/>
            <person name="Haynes E."/>
            <person name="Elpinstone J.G."/>
            <person name="Noble R."/>
            <person name="Van Der Wolf J."/>
        </authorList>
    </citation>
    <scope>NUCLEOTIDE SEQUENCE [LARGE SCALE GENOMIC DNA]</scope>
    <source>
        <strain evidence="9 10">F1001</strain>
    </source>
</reference>
<dbReference type="RefSeq" id="WP_177143374.1">
    <property type="nucleotide sequence ID" value="NZ_JACAPU010000003.1"/>
</dbReference>
<dbReference type="SUPFAM" id="SSF53850">
    <property type="entry name" value="Periplasmic binding protein-like II"/>
    <property type="match status" value="1"/>
</dbReference>
<dbReference type="NCBIfam" id="NF008588">
    <property type="entry name" value="PRK11553.1"/>
    <property type="match status" value="1"/>
</dbReference>
<dbReference type="Pfam" id="PF09084">
    <property type="entry name" value="NMT1"/>
    <property type="match status" value="1"/>
</dbReference>
<dbReference type="GO" id="GO:0042597">
    <property type="term" value="C:periplasmic space"/>
    <property type="evidence" value="ECO:0007669"/>
    <property type="project" value="UniProtKB-SubCell"/>
</dbReference>
<dbReference type="EMBL" id="JACAPU010000003">
    <property type="protein sequence ID" value="NWB45667.1"/>
    <property type="molecule type" value="Genomic_DNA"/>
</dbReference>
<evidence type="ECO:0000259" key="8">
    <source>
        <dbReference type="SMART" id="SM00062"/>
    </source>
</evidence>
<dbReference type="PANTHER" id="PTHR30024">
    <property type="entry name" value="ALIPHATIC SULFONATES-BINDING PROTEIN-RELATED"/>
    <property type="match status" value="1"/>
</dbReference>
<gene>
    <name evidence="9" type="ORF">HX829_04095</name>
</gene>
<dbReference type="SMART" id="SM00062">
    <property type="entry name" value="PBPb"/>
    <property type="match status" value="1"/>
</dbReference>
<feature type="domain" description="Solute-binding protein family 3/N-terminal" evidence="8">
    <location>
        <begin position="26"/>
        <end position="242"/>
    </location>
</feature>
<dbReference type="FunFam" id="3.40.190.10:FF:000050">
    <property type="entry name" value="Sulfonate ABC transporter substrate-binding protein"/>
    <property type="match status" value="1"/>
</dbReference>